<comment type="similarity">
    <text evidence="1">Belongs to the Gfo/Idh/MocA family.</text>
</comment>
<dbReference type="InterPro" id="IPR000683">
    <property type="entry name" value="Gfo/Idh/MocA-like_OxRdtase_N"/>
</dbReference>
<dbReference type="InterPro" id="IPR055170">
    <property type="entry name" value="GFO_IDH_MocA-like_dom"/>
</dbReference>
<dbReference type="InterPro" id="IPR036291">
    <property type="entry name" value="NAD(P)-bd_dom_sf"/>
</dbReference>
<organism evidence="5 6">
    <name type="scientific">Pseudochryseolinea flava</name>
    <dbReference type="NCBI Taxonomy" id="2059302"/>
    <lineage>
        <taxon>Bacteria</taxon>
        <taxon>Pseudomonadati</taxon>
        <taxon>Bacteroidota</taxon>
        <taxon>Cytophagia</taxon>
        <taxon>Cytophagales</taxon>
        <taxon>Fulvivirgaceae</taxon>
        <taxon>Pseudochryseolinea</taxon>
    </lineage>
</organism>
<accession>A0A364XWH7</accession>
<feature type="domain" description="Gfo/Idh/MocA-like oxidoreductase N-terminal" evidence="3">
    <location>
        <begin position="4"/>
        <end position="121"/>
    </location>
</feature>
<evidence type="ECO:0000259" key="4">
    <source>
        <dbReference type="Pfam" id="PF22725"/>
    </source>
</evidence>
<dbReference type="GO" id="GO:0000166">
    <property type="term" value="F:nucleotide binding"/>
    <property type="evidence" value="ECO:0007669"/>
    <property type="project" value="InterPro"/>
</dbReference>
<dbReference type="Gene3D" id="3.40.50.720">
    <property type="entry name" value="NAD(P)-binding Rossmann-like Domain"/>
    <property type="match status" value="1"/>
</dbReference>
<sequence>MKKINWGILGAGKIANKFANDLKLVEDATLVAVASRDDAKGNEFAAQYGIPVVFNTYEALASSPEIDVIYVATPHSFHREHTLLCLNHGKAVLCEKAFALNSREVSDMVRVAREKKIFLMEAFWTKFLPQFDKVRQLIAEDAIGDIRWIQADFGFISDPPAPRLFDPGLGGGSLLDIGIYPVFLAQTLLGVPKHVQATIVPFSSGVDQQCSITFTYDNGAMASLFSTLTADTPVEAVIAGTKGRIEMRNRFHNAVGKLFLIGDKDEPKEIEVYRESGYGYQFEARHVTACLQKGLTESPIMTLDDSIQLIKTLDNIRRVAGIKYSVD</sequence>
<dbReference type="Gene3D" id="3.30.360.10">
    <property type="entry name" value="Dihydrodipicolinate Reductase, domain 2"/>
    <property type="match status" value="1"/>
</dbReference>
<dbReference type="Pfam" id="PF01408">
    <property type="entry name" value="GFO_IDH_MocA"/>
    <property type="match status" value="1"/>
</dbReference>
<dbReference type="EMBL" id="QMFY01000016">
    <property type="protein sequence ID" value="RAV98564.1"/>
    <property type="molecule type" value="Genomic_DNA"/>
</dbReference>
<evidence type="ECO:0000313" key="6">
    <source>
        <dbReference type="Proteomes" id="UP000251889"/>
    </source>
</evidence>
<dbReference type="GO" id="GO:0016491">
    <property type="term" value="F:oxidoreductase activity"/>
    <property type="evidence" value="ECO:0007669"/>
    <property type="project" value="UniProtKB-KW"/>
</dbReference>
<comment type="caution">
    <text evidence="5">The sequence shown here is derived from an EMBL/GenBank/DDBJ whole genome shotgun (WGS) entry which is preliminary data.</text>
</comment>
<dbReference type="InterPro" id="IPR050984">
    <property type="entry name" value="Gfo/Idh/MocA_domain"/>
</dbReference>
<dbReference type="AlphaFoldDB" id="A0A364XWH7"/>
<evidence type="ECO:0000313" key="5">
    <source>
        <dbReference type="EMBL" id="RAV98564.1"/>
    </source>
</evidence>
<keyword evidence="2" id="KW-0560">Oxidoreductase</keyword>
<dbReference type="PANTHER" id="PTHR22604">
    <property type="entry name" value="OXIDOREDUCTASES"/>
    <property type="match status" value="1"/>
</dbReference>
<dbReference type="Proteomes" id="UP000251889">
    <property type="component" value="Unassembled WGS sequence"/>
</dbReference>
<evidence type="ECO:0000256" key="1">
    <source>
        <dbReference type="ARBA" id="ARBA00010928"/>
    </source>
</evidence>
<evidence type="ECO:0000259" key="3">
    <source>
        <dbReference type="Pfam" id="PF01408"/>
    </source>
</evidence>
<dbReference type="Pfam" id="PF22725">
    <property type="entry name" value="GFO_IDH_MocA_C3"/>
    <property type="match status" value="1"/>
</dbReference>
<reference evidence="5 6" key="1">
    <citation type="submission" date="2018-06" db="EMBL/GenBank/DDBJ databases">
        <title>Chryseolinea flavus sp. nov., a member of the phylum Bacteroidetes isolated from soil.</title>
        <authorList>
            <person name="Li Y."/>
            <person name="Wang J."/>
        </authorList>
    </citation>
    <scope>NUCLEOTIDE SEQUENCE [LARGE SCALE GENOMIC DNA]</scope>
    <source>
        <strain evidence="5 6">SDU1-6</strain>
    </source>
</reference>
<keyword evidence="6" id="KW-1185">Reference proteome</keyword>
<protein>
    <submittedName>
        <fullName evidence="5">Gfo/Idh/MocA family oxidoreductase</fullName>
    </submittedName>
</protein>
<proteinExistence type="inferred from homology"/>
<dbReference type="OrthoDB" id="9795543at2"/>
<feature type="domain" description="GFO/IDH/MocA-like oxidoreductase" evidence="4">
    <location>
        <begin position="131"/>
        <end position="246"/>
    </location>
</feature>
<evidence type="ECO:0000256" key="2">
    <source>
        <dbReference type="ARBA" id="ARBA00023002"/>
    </source>
</evidence>
<dbReference type="SUPFAM" id="SSF51735">
    <property type="entry name" value="NAD(P)-binding Rossmann-fold domains"/>
    <property type="match status" value="1"/>
</dbReference>
<dbReference type="PANTHER" id="PTHR22604:SF105">
    <property type="entry name" value="TRANS-1,2-DIHYDROBENZENE-1,2-DIOL DEHYDROGENASE"/>
    <property type="match status" value="1"/>
</dbReference>
<dbReference type="SUPFAM" id="SSF55347">
    <property type="entry name" value="Glyceraldehyde-3-phosphate dehydrogenase-like, C-terminal domain"/>
    <property type="match status" value="1"/>
</dbReference>
<gene>
    <name evidence="5" type="ORF">DQQ10_22765</name>
</gene>
<dbReference type="RefSeq" id="WP_112749240.1">
    <property type="nucleotide sequence ID" value="NZ_QMFY01000016.1"/>
</dbReference>
<name>A0A364XWH7_9BACT</name>